<evidence type="ECO:0000313" key="1">
    <source>
        <dbReference type="EMBL" id="KKM01583.1"/>
    </source>
</evidence>
<organism evidence="1">
    <name type="scientific">marine sediment metagenome</name>
    <dbReference type="NCBI Taxonomy" id="412755"/>
    <lineage>
        <taxon>unclassified sequences</taxon>
        <taxon>metagenomes</taxon>
        <taxon>ecological metagenomes</taxon>
    </lineage>
</organism>
<dbReference type="EMBL" id="LAZR01017159">
    <property type="protein sequence ID" value="KKM01583.1"/>
    <property type="molecule type" value="Genomic_DNA"/>
</dbReference>
<name>A0A0F9JRH7_9ZZZZ</name>
<dbReference type="AlphaFoldDB" id="A0A0F9JRH7"/>
<sequence length="74" mass="8315">MKTYEHNCIKISCGAEYSDTDPDPYYCSPCQEASKKIAEQIDAKNKGRTSEPVKSNLQIYDESPKAHGFVITKL</sequence>
<gene>
    <name evidence="1" type="ORF">LCGC14_1793020</name>
</gene>
<comment type="caution">
    <text evidence="1">The sequence shown here is derived from an EMBL/GenBank/DDBJ whole genome shotgun (WGS) entry which is preliminary data.</text>
</comment>
<reference evidence="1" key="1">
    <citation type="journal article" date="2015" name="Nature">
        <title>Complex archaea that bridge the gap between prokaryotes and eukaryotes.</title>
        <authorList>
            <person name="Spang A."/>
            <person name="Saw J.H."/>
            <person name="Jorgensen S.L."/>
            <person name="Zaremba-Niedzwiedzka K."/>
            <person name="Martijn J."/>
            <person name="Lind A.E."/>
            <person name="van Eijk R."/>
            <person name="Schleper C."/>
            <person name="Guy L."/>
            <person name="Ettema T.J."/>
        </authorList>
    </citation>
    <scope>NUCLEOTIDE SEQUENCE</scope>
</reference>
<protein>
    <submittedName>
        <fullName evidence="1">Uncharacterized protein</fullName>
    </submittedName>
</protein>
<proteinExistence type="predicted"/>
<accession>A0A0F9JRH7</accession>